<dbReference type="EMBL" id="CVQH01025749">
    <property type="protein sequence ID" value="CRK38937.1"/>
    <property type="molecule type" value="Genomic_DNA"/>
</dbReference>
<dbReference type="EMBL" id="CVQI01000002">
    <property type="protein sequence ID" value="CRJ88057.1"/>
    <property type="molecule type" value="Genomic_DNA"/>
</dbReference>
<dbReference type="Proteomes" id="UP000045706">
    <property type="component" value="Unassembled WGS sequence"/>
</dbReference>
<protein>
    <submittedName>
        <fullName evidence="3">Uncharacterized protein</fullName>
    </submittedName>
</protein>
<accession>A0A0G4MXL2</accession>
<dbReference type="Proteomes" id="UP000044602">
    <property type="component" value="Unassembled WGS sequence"/>
</dbReference>
<evidence type="ECO:0000313" key="4">
    <source>
        <dbReference type="Proteomes" id="UP000044602"/>
    </source>
</evidence>
<reference evidence="4 5" key="1">
    <citation type="submission" date="2015-05" db="EMBL/GenBank/DDBJ databases">
        <authorList>
            <person name="Fogelqvist Johan"/>
        </authorList>
    </citation>
    <scope>NUCLEOTIDE SEQUENCE [LARGE SCALE GENOMIC DNA]</scope>
    <source>
        <strain evidence="3">VL1</strain>
        <strain evidence="2">VL2</strain>
    </source>
</reference>
<keyword evidence="4" id="KW-1185">Reference proteome</keyword>
<dbReference type="STRING" id="100787.A0A0G4MXL2"/>
<organism evidence="3 4">
    <name type="scientific">Verticillium longisporum</name>
    <name type="common">Verticillium dahliae var. longisporum</name>
    <dbReference type="NCBI Taxonomy" id="100787"/>
    <lineage>
        <taxon>Eukaryota</taxon>
        <taxon>Fungi</taxon>
        <taxon>Dikarya</taxon>
        <taxon>Ascomycota</taxon>
        <taxon>Pezizomycotina</taxon>
        <taxon>Sordariomycetes</taxon>
        <taxon>Hypocreomycetidae</taxon>
        <taxon>Glomerellales</taxon>
        <taxon>Plectosphaerellaceae</taxon>
        <taxon>Verticillium</taxon>
    </lineage>
</organism>
<proteinExistence type="predicted"/>
<dbReference type="AlphaFoldDB" id="A0A0G4MXL2"/>
<evidence type="ECO:0000313" key="3">
    <source>
        <dbReference type="EMBL" id="CRK38937.1"/>
    </source>
</evidence>
<sequence>MAYICVPLRCGLCRFNIDDGSKVVVVTIDGIFFDTHESSPLVELPDYTYIECADASCERVCEHSDKQMMGCHSECYDLTTAEWRAGFFRITAPKFEPPATEDERRIRWLQHYMIQFYKFPLPLPPELCTYIANYHLRGQELHRCAAYYALDTFPKVAGHISSKFRITRGLRARYIAFEDARYIAALKPTRTGSTRRDTSRRGTSRRRNDPDDSSYVIDTAWLAADHLGVRKIIFGNSTKPLLTSHRRPGVWWETVRLPIAGKIEAHTDSVKLRGLTQAGDSRATVMPRSTIWAVPHPSPELLRYHDLGQNHGLFRMVPFDCNKPEITGYSALFHHRIMRIHAHTSNKDLRCYSTEECHGQWTYFPIDEDELVIAIWHCRFQMTPSDILLFLTSRGRVMVIGRHPRLSQLVPTFTILDCPARGGHQLFYDYSSQGISLLAFQRPSPERNANHAVFPIPESSYPVGAALEAYTFTSASLANITELAACRTRGTDKPAILGLLFRYADGRRTSVGQVRLDYLAEPLEVKSSESMYLGFARTQDGCPYVDSIESFPSRRDITYLKISWEGNMEWWFSHRQCVVVKESCITSKGINC</sequence>
<name>A0A0G4MXL2_VERLO</name>
<feature type="region of interest" description="Disordered" evidence="1">
    <location>
        <begin position="188"/>
        <end position="211"/>
    </location>
</feature>
<evidence type="ECO:0000313" key="5">
    <source>
        <dbReference type="Proteomes" id="UP000045706"/>
    </source>
</evidence>
<evidence type="ECO:0000256" key="1">
    <source>
        <dbReference type="SAM" id="MobiDB-lite"/>
    </source>
</evidence>
<evidence type="ECO:0000313" key="2">
    <source>
        <dbReference type="EMBL" id="CRJ88057.1"/>
    </source>
</evidence>
<gene>
    <name evidence="3" type="ORF">BN1708_007910</name>
    <name evidence="2" type="ORF">BN1723_001507</name>
</gene>
<feature type="compositionally biased region" description="Basic and acidic residues" evidence="1">
    <location>
        <begin position="194"/>
        <end position="210"/>
    </location>
</feature>